<evidence type="ECO:0000313" key="12">
    <source>
        <dbReference type="Proteomes" id="UP000249393"/>
    </source>
</evidence>
<evidence type="ECO:0000256" key="7">
    <source>
        <dbReference type="ARBA" id="ARBA00023136"/>
    </source>
</evidence>
<evidence type="ECO:0000313" key="11">
    <source>
        <dbReference type="EMBL" id="PZR34233.1"/>
    </source>
</evidence>
<comment type="subcellular location">
    <subcellularLocation>
        <location evidence="1">Cell membrane</location>
        <topology evidence="1">Multi-pass membrane protein</topology>
    </subcellularLocation>
</comment>
<dbReference type="InterPro" id="IPR001173">
    <property type="entry name" value="Glyco_trans_2-like"/>
</dbReference>
<proteinExistence type="inferred from homology"/>
<evidence type="ECO:0000256" key="5">
    <source>
        <dbReference type="ARBA" id="ARBA00022692"/>
    </source>
</evidence>
<evidence type="ECO:0000256" key="1">
    <source>
        <dbReference type="ARBA" id="ARBA00004651"/>
    </source>
</evidence>
<protein>
    <submittedName>
        <fullName evidence="11">Glycosyltransferase</fullName>
    </submittedName>
</protein>
<keyword evidence="3" id="KW-0328">Glycosyltransferase</keyword>
<comment type="similarity">
    <text evidence="8">Belongs to the glycosyltransferase 2 family. GtrB subfamily.</text>
</comment>
<dbReference type="RefSeq" id="WP_304277608.1">
    <property type="nucleotide sequence ID" value="NZ_QFQZ01000030.1"/>
</dbReference>
<evidence type="ECO:0000256" key="4">
    <source>
        <dbReference type="ARBA" id="ARBA00022679"/>
    </source>
</evidence>
<keyword evidence="5 9" id="KW-0812">Transmembrane</keyword>
<feature type="domain" description="Glycosyltransferase 2-like" evidence="10">
    <location>
        <begin position="29"/>
        <end position="191"/>
    </location>
</feature>
<name>A0A2W5V8L7_9CAUL</name>
<dbReference type="AlphaFoldDB" id="A0A2W5V8L7"/>
<evidence type="ECO:0000256" key="6">
    <source>
        <dbReference type="ARBA" id="ARBA00022989"/>
    </source>
</evidence>
<dbReference type="Pfam" id="PF00535">
    <property type="entry name" value="Glycos_transf_2"/>
    <property type="match status" value="1"/>
</dbReference>
<feature type="transmembrane region" description="Helical" evidence="9">
    <location>
        <begin position="253"/>
        <end position="277"/>
    </location>
</feature>
<dbReference type="EMBL" id="QFQZ01000030">
    <property type="protein sequence ID" value="PZR34233.1"/>
    <property type="molecule type" value="Genomic_DNA"/>
</dbReference>
<dbReference type="GO" id="GO:0005886">
    <property type="term" value="C:plasma membrane"/>
    <property type="evidence" value="ECO:0007669"/>
    <property type="project" value="UniProtKB-SubCell"/>
</dbReference>
<organism evidence="11 12">
    <name type="scientific">Caulobacter segnis</name>
    <dbReference type="NCBI Taxonomy" id="88688"/>
    <lineage>
        <taxon>Bacteria</taxon>
        <taxon>Pseudomonadati</taxon>
        <taxon>Pseudomonadota</taxon>
        <taxon>Alphaproteobacteria</taxon>
        <taxon>Caulobacterales</taxon>
        <taxon>Caulobacteraceae</taxon>
        <taxon>Caulobacter</taxon>
    </lineage>
</organism>
<dbReference type="PANTHER" id="PTHR48090:SF1">
    <property type="entry name" value="PROPHAGE BACTOPRENOL GLUCOSYL TRANSFERASE HOMOLOG"/>
    <property type="match status" value="1"/>
</dbReference>
<evidence type="ECO:0000259" key="10">
    <source>
        <dbReference type="Pfam" id="PF00535"/>
    </source>
</evidence>
<comment type="caution">
    <text evidence="11">The sequence shown here is derived from an EMBL/GenBank/DDBJ whole genome shotgun (WGS) entry which is preliminary data.</text>
</comment>
<evidence type="ECO:0000256" key="9">
    <source>
        <dbReference type="SAM" id="Phobius"/>
    </source>
</evidence>
<feature type="transmembrane region" description="Helical" evidence="9">
    <location>
        <begin position="289"/>
        <end position="312"/>
    </location>
</feature>
<dbReference type="FunFam" id="3.90.550.10:FF:000079">
    <property type="entry name" value="Probable glycosyl transferase"/>
    <property type="match status" value="1"/>
</dbReference>
<keyword evidence="2" id="KW-1003">Cell membrane</keyword>
<evidence type="ECO:0000256" key="2">
    <source>
        <dbReference type="ARBA" id="ARBA00022475"/>
    </source>
</evidence>
<dbReference type="Proteomes" id="UP000249393">
    <property type="component" value="Unassembled WGS sequence"/>
</dbReference>
<evidence type="ECO:0000256" key="8">
    <source>
        <dbReference type="ARBA" id="ARBA00038152"/>
    </source>
</evidence>
<dbReference type="GO" id="GO:0016757">
    <property type="term" value="F:glycosyltransferase activity"/>
    <property type="evidence" value="ECO:0007669"/>
    <property type="project" value="UniProtKB-KW"/>
</dbReference>
<accession>A0A2W5V8L7</accession>
<reference evidence="11 12" key="1">
    <citation type="submission" date="2017-08" db="EMBL/GenBank/DDBJ databases">
        <title>Infants hospitalized years apart are colonized by the same room-sourced microbial strains.</title>
        <authorList>
            <person name="Brooks B."/>
            <person name="Olm M.R."/>
            <person name="Firek B.A."/>
            <person name="Baker R."/>
            <person name="Thomas B.C."/>
            <person name="Morowitz M.J."/>
            <person name="Banfield J.F."/>
        </authorList>
    </citation>
    <scope>NUCLEOTIDE SEQUENCE [LARGE SCALE GENOMIC DNA]</scope>
    <source>
        <strain evidence="11">S2_003_000_R2_4</strain>
    </source>
</reference>
<sequence>MVSAPPSVPPAAQANLIAQTRSRAGKRLSIVAPCFNEQEVLDLFFGRIEDELGKLGLDYEIVCVNDGSRDHTLAVLLAHHQRNPRIKVINLARNFGKETALSAGLDVTTGDMVVPIDVDLQDPPELISRFLEAWEAGADVAYGVRVDRKADTPLKRFTAQGFYRAFNRLSDVGLPYNAGDFRLMDRRVVEVLRQLPERNRFMKGLFAWVGFRQEAIPYARPERAAGTSSWRYWKLWNFALDGITSFSTAPIRVWSYVGLLVGCLAVGWALVVVVRTLLFGRDVPGYPSLMVAILLSFGVQMLAIGSLGEYVARIYQEVKGRPLYVVMDRYGFEAPKPSPEDASA</sequence>
<gene>
    <name evidence="11" type="ORF">DI526_11035</name>
</gene>
<evidence type="ECO:0000256" key="3">
    <source>
        <dbReference type="ARBA" id="ARBA00022676"/>
    </source>
</evidence>
<keyword evidence="4 11" id="KW-0808">Transferase</keyword>
<dbReference type="Gene3D" id="3.90.550.10">
    <property type="entry name" value="Spore Coat Polysaccharide Biosynthesis Protein SpsA, Chain A"/>
    <property type="match status" value="1"/>
</dbReference>
<dbReference type="InterPro" id="IPR050256">
    <property type="entry name" value="Glycosyltransferase_2"/>
</dbReference>
<keyword evidence="6 9" id="KW-1133">Transmembrane helix</keyword>
<dbReference type="CDD" id="cd04187">
    <property type="entry name" value="DPM1_like_bac"/>
    <property type="match status" value="1"/>
</dbReference>
<dbReference type="SUPFAM" id="SSF53448">
    <property type="entry name" value="Nucleotide-diphospho-sugar transferases"/>
    <property type="match status" value="1"/>
</dbReference>
<dbReference type="PANTHER" id="PTHR48090">
    <property type="entry name" value="UNDECAPRENYL-PHOSPHATE 4-DEOXY-4-FORMAMIDO-L-ARABINOSE TRANSFERASE-RELATED"/>
    <property type="match status" value="1"/>
</dbReference>
<dbReference type="InterPro" id="IPR029044">
    <property type="entry name" value="Nucleotide-diphossugar_trans"/>
</dbReference>
<keyword evidence="7 9" id="KW-0472">Membrane</keyword>